<evidence type="ECO:0000256" key="1">
    <source>
        <dbReference type="ARBA" id="ARBA00001974"/>
    </source>
</evidence>
<dbReference type="PANTHER" id="PTHR11552">
    <property type="entry name" value="GLUCOSE-METHANOL-CHOLINE GMC OXIDOREDUCTASE"/>
    <property type="match status" value="1"/>
</dbReference>
<dbReference type="PANTHER" id="PTHR11552:SF147">
    <property type="entry name" value="CHOLINE DEHYDROGENASE, MITOCHONDRIAL"/>
    <property type="match status" value="1"/>
</dbReference>
<evidence type="ECO:0000256" key="2">
    <source>
        <dbReference type="ARBA" id="ARBA00010790"/>
    </source>
</evidence>
<evidence type="ECO:0000256" key="4">
    <source>
        <dbReference type="ARBA" id="ARBA00022827"/>
    </source>
</evidence>
<dbReference type="EMBL" id="LGAP01000006">
    <property type="protein sequence ID" value="KOF18995.1"/>
    <property type="molecule type" value="Genomic_DNA"/>
</dbReference>
<dbReference type="Gene3D" id="3.50.50.60">
    <property type="entry name" value="FAD/NAD(P)-binding domain"/>
    <property type="match status" value="1"/>
</dbReference>
<feature type="domain" description="Glucose-methanol-choline oxidoreductase N-terminal" evidence="6">
    <location>
        <begin position="253"/>
        <end position="267"/>
    </location>
</feature>
<dbReference type="Proteomes" id="UP000037425">
    <property type="component" value="Unassembled WGS sequence"/>
</dbReference>
<dbReference type="PIRSF" id="PIRSF000137">
    <property type="entry name" value="Alcohol_oxidase"/>
    <property type="match status" value="1"/>
</dbReference>
<dbReference type="OrthoDB" id="9785276at2"/>
<evidence type="ECO:0000313" key="7">
    <source>
        <dbReference type="EMBL" id="KOF18995.1"/>
    </source>
</evidence>
<comment type="similarity">
    <text evidence="2">Belongs to the GMC oxidoreductase family.</text>
</comment>
<keyword evidence="4 5" id="KW-0274">FAD</keyword>
<evidence type="ECO:0000259" key="6">
    <source>
        <dbReference type="PROSITE" id="PS00624"/>
    </source>
</evidence>
<sequence length="531" mass="58360">MDTFDYIVVGAGSAGCVLANRLSENPDHRVLLLEAGGSDNYHWIHIPVGYLYCINNPRTDWCFTTATEEGLNGRALGYPRGKVLGGCSSINGMIYMRGQARDYDHWRQLGCTGWGWDDVLPLFRKSEDHYRGADDMHGAGGEWRVEKARVRWAVLDAFQKAATEAGIPETPDFNRGNNEGSGYFDVNQRSGIRWNTAKAFLRPARSRRNLTILTKAHVRRLVIEEGRIAGVEFQHDGTAKRARCRRETILSAGAIGSPQILELSGIGRGDVLRDNGIEVRHEVAGVGENLQDHLQLRLAYKVTGVPTLNEKASTLLGKAAIGLEYLARRSGPMAMAPSQLGIFTRSGPEKETPDLQYHVQPVTLEKFGEPVHPFPAITASVCNLRPESRGSVHLKGPDFAAAPDIRPRYLTAEADRDVAVRSIRLTRRIVNQPSFARFNPTEFKPGPSYESDEDLRRAAGDIGTTIFHPVGTCRMGADPESVVDPELRLRGLQGLRVADASIMPTITSGNTNSPTIMIAEKAAAMILSANR</sequence>
<name>A0A0L8BWP4_ENSAD</name>
<protein>
    <submittedName>
        <fullName evidence="7">Choline dehydrogenase</fullName>
    </submittedName>
</protein>
<dbReference type="InterPro" id="IPR036188">
    <property type="entry name" value="FAD/NAD-bd_sf"/>
</dbReference>
<dbReference type="Gene3D" id="3.30.560.10">
    <property type="entry name" value="Glucose Oxidase, domain 3"/>
    <property type="match status" value="1"/>
</dbReference>
<comment type="caution">
    <text evidence="7">The sequence shown here is derived from an EMBL/GenBank/DDBJ whole genome shotgun (WGS) entry which is preliminary data.</text>
</comment>
<dbReference type="RefSeq" id="WP_053249332.1">
    <property type="nucleotide sequence ID" value="NZ_LGAP01000006.1"/>
</dbReference>
<gene>
    <name evidence="7" type="ORF">AC244_13525</name>
</gene>
<evidence type="ECO:0000313" key="8">
    <source>
        <dbReference type="Proteomes" id="UP000037425"/>
    </source>
</evidence>
<feature type="binding site" evidence="5">
    <location>
        <position position="218"/>
    </location>
    <ligand>
        <name>FAD</name>
        <dbReference type="ChEBI" id="CHEBI:57692"/>
    </ligand>
</feature>
<dbReference type="GO" id="GO:0016614">
    <property type="term" value="F:oxidoreductase activity, acting on CH-OH group of donors"/>
    <property type="evidence" value="ECO:0007669"/>
    <property type="project" value="InterPro"/>
</dbReference>
<dbReference type="InterPro" id="IPR007867">
    <property type="entry name" value="GMC_OxRtase_C"/>
</dbReference>
<feature type="binding site" evidence="5">
    <location>
        <position position="83"/>
    </location>
    <ligand>
        <name>FAD</name>
        <dbReference type="ChEBI" id="CHEBI:57692"/>
    </ligand>
</feature>
<keyword evidence="3" id="KW-0285">Flavoprotein</keyword>
<proteinExistence type="inferred from homology"/>
<evidence type="ECO:0000256" key="5">
    <source>
        <dbReference type="PIRSR" id="PIRSR000137-2"/>
    </source>
</evidence>
<dbReference type="Pfam" id="PF05199">
    <property type="entry name" value="GMC_oxred_C"/>
    <property type="match status" value="1"/>
</dbReference>
<dbReference type="InterPro" id="IPR000172">
    <property type="entry name" value="GMC_OxRdtase_N"/>
</dbReference>
<accession>A0A0L8BWP4</accession>
<dbReference type="Pfam" id="PF00732">
    <property type="entry name" value="GMC_oxred_N"/>
    <property type="match status" value="1"/>
</dbReference>
<dbReference type="SUPFAM" id="SSF54373">
    <property type="entry name" value="FAD-linked reductases, C-terminal domain"/>
    <property type="match status" value="1"/>
</dbReference>
<comment type="cofactor">
    <cofactor evidence="1 5">
        <name>FAD</name>
        <dbReference type="ChEBI" id="CHEBI:57692"/>
    </cofactor>
</comment>
<dbReference type="AlphaFoldDB" id="A0A0L8BWP4"/>
<organism evidence="7 8">
    <name type="scientific">Ensifer adhaerens</name>
    <name type="common">Sinorhizobium morelense</name>
    <dbReference type="NCBI Taxonomy" id="106592"/>
    <lineage>
        <taxon>Bacteria</taxon>
        <taxon>Pseudomonadati</taxon>
        <taxon>Pseudomonadota</taxon>
        <taxon>Alphaproteobacteria</taxon>
        <taxon>Hyphomicrobiales</taxon>
        <taxon>Rhizobiaceae</taxon>
        <taxon>Sinorhizobium/Ensifer group</taxon>
        <taxon>Ensifer</taxon>
    </lineage>
</organism>
<dbReference type="PROSITE" id="PS00624">
    <property type="entry name" value="GMC_OXRED_2"/>
    <property type="match status" value="1"/>
</dbReference>
<dbReference type="InterPro" id="IPR012132">
    <property type="entry name" value="GMC_OxRdtase"/>
</dbReference>
<reference evidence="8" key="1">
    <citation type="submission" date="2015-07" db="EMBL/GenBank/DDBJ databases">
        <title>Whole genome sequence of an Ensifer adhaerens strain isolated from a cave pool in the Wind Cave National Park.</title>
        <authorList>
            <person name="Eng W.W.H."/>
            <person name="Gan H.M."/>
            <person name="Barton H.A."/>
            <person name="Savka M.A."/>
        </authorList>
    </citation>
    <scope>NUCLEOTIDE SEQUENCE [LARGE SCALE GENOMIC DNA]</scope>
    <source>
        <strain evidence="8">SD006</strain>
    </source>
</reference>
<dbReference type="SUPFAM" id="SSF51905">
    <property type="entry name" value="FAD/NAD(P)-binding domain"/>
    <property type="match status" value="1"/>
</dbReference>
<evidence type="ECO:0000256" key="3">
    <source>
        <dbReference type="ARBA" id="ARBA00022630"/>
    </source>
</evidence>
<dbReference type="PATRIC" id="fig|106592.7.peg.6836"/>
<dbReference type="GO" id="GO:0050660">
    <property type="term" value="F:flavin adenine dinucleotide binding"/>
    <property type="evidence" value="ECO:0007669"/>
    <property type="project" value="InterPro"/>
</dbReference>